<reference evidence="1" key="1">
    <citation type="submission" date="2021-03" db="EMBL/GenBank/DDBJ databases">
        <authorList>
            <consortium name="DOE Joint Genome Institute"/>
            <person name="Ahrendt S."/>
            <person name="Looney B.P."/>
            <person name="Miyauchi S."/>
            <person name="Morin E."/>
            <person name="Drula E."/>
            <person name="Courty P.E."/>
            <person name="Chicoki N."/>
            <person name="Fauchery L."/>
            <person name="Kohler A."/>
            <person name="Kuo A."/>
            <person name="Labutti K."/>
            <person name="Pangilinan J."/>
            <person name="Lipzen A."/>
            <person name="Riley R."/>
            <person name="Andreopoulos W."/>
            <person name="He G."/>
            <person name="Johnson J."/>
            <person name="Barry K.W."/>
            <person name="Grigoriev I.V."/>
            <person name="Nagy L."/>
            <person name="Hibbett D."/>
            <person name="Henrissat B."/>
            <person name="Matheny P.B."/>
            <person name="Labbe J."/>
            <person name="Martin F."/>
        </authorList>
    </citation>
    <scope>NUCLEOTIDE SEQUENCE</scope>
    <source>
        <strain evidence="1">HHB10654</strain>
    </source>
</reference>
<protein>
    <submittedName>
        <fullName evidence="1">Uncharacterized protein</fullName>
    </submittedName>
</protein>
<keyword evidence="2" id="KW-1185">Reference proteome</keyword>
<sequence length="123" mass="13640">MPGSRDDYLSLADEIARKLINIVHSRGRLFGVLTEIQLQYEVIWIAFVLVTTSTSPSIVIYVYSSILAHNIPTLRLHSEGFSGCVLCLVPEAPGAGKLLACLSFCRVAIGPSARCLFIWYDYF</sequence>
<name>A0ACB8SEA5_9AGAM</name>
<dbReference type="EMBL" id="MU277550">
    <property type="protein sequence ID" value="KAI0054285.1"/>
    <property type="molecule type" value="Genomic_DNA"/>
</dbReference>
<dbReference type="Proteomes" id="UP000814140">
    <property type="component" value="Unassembled WGS sequence"/>
</dbReference>
<gene>
    <name evidence="1" type="ORF">BV25DRAFT_1922838</name>
</gene>
<accession>A0ACB8SEA5</accession>
<evidence type="ECO:0000313" key="2">
    <source>
        <dbReference type="Proteomes" id="UP000814140"/>
    </source>
</evidence>
<proteinExistence type="predicted"/>
<reference evidence="1" key="2">
    <citation type="journal article" date="2022" name="New Phytol.">
        <title>Evolutionary transition to the ectomycorrhizal habit in the genomes of a hyperdiverse lineage of mushroom-forming fungi.</title>
        <authorList>
            <person name="Looney B."/>
            <person name="Miyauchi S."/>
            <person name="Morin E."/>
            <person name="Drula E."/>
            <person name="Courty P.E."/>
            <person name="Kohler A."/>
            <person name="Kuo A."/>
            <person name="LaButti K."/>
            <person name="Pangilinan J."/>
            <person name="Lipzen A."/>
            <person name="Riley R."/>
            <person name="Andreopoulos W."/>
            <person name="He G."/>
            <person name="Johnson J."/>
            <person name="Nolan M."/>
            <person name="Tritt A."/>
            <person name="Barry K.W."/>
            <person name="Grigoriev I.V."/>
            <person name="Nagy L.G."/>
            <person name="Hibbett D."/>
            <person name="Henrissat B."/>
            <person name="Matheny P.B."/>
            <person name="Labbe J."/>
            <person name="Martin F.M."/>
        </authorList>
    </citation>
    <scope>NUCLEOTIDE SEQUENCE</scope>
    <source>
        <strain evidence="1">HHB10654</strain>
    </source>
</reference>
<evidence type="ECO:0000313" key="1">
    <source>
        <dbReference type="EMBL" id="KAI0054285.1"/>
    </source>
</evidence>
<comment type="caution">
    <text evidence="1">The sequence shown here is derived from an EMBL/GenBank/DDBJ whole genome shotgun (WGS) entry which is preliminary data.</text>
</comment>
<organism evidence="1 2">
    <name type="scientific">Artomyces pyxidatus</name>
    <dbReference type="NCBI Taxonomy" id="48021"/>
    <lineage>
        <taxon>Eukaryota</taxon>
        <taxon>Fungi</taxon>
        <taxon>Dikarya</taxon>
        <taxon>Basidiomycota</taxon>
        <taxon>Agaricomycotina</taxon>
        <taxon>Agaricomycetes</taxon>
        <taxon>Russulales</taxon>
        <taxon>Auriscalpiaceae</taxon>
        <taxon>Artomyces</taxon>
    </lineage>
</organism>